<dbReference type="GO" id="GO:0022857">
    <property type="term" value="F:transmembrane transporter activity"/>
    <property type="evidence" value="ECO:0007669"/>
    <property type="project" value="TreeGrafter"/>
</dbReference>
<dbReference type="InterPro" id="IPR027417">
    <property type="entry name" value="P-loop_NTPase"/>
</dbReference>
<dbReference type="KEGG" id="lxl:KDY119_01181"/>
<dbReference type="GO" id="GO:0016887">
    <property type="term" value="F:ATP hydrolysis activity"/>
    <property type="evidence" value="ECO:0007669"/>
    <property type="project" value="InterPro"/>
</dbReference>
<dbReference type="InterPro" id="IPR017871">
    <property type="entry name" value="ABC_transporter-like_CS"/>
</dbReference>
<dbReference type="PROSITE" id="PS00211">
    <property type="entry name" value="ABC_TRANSPORTER_1"/>
    <property type="match status" value="1"/>
</dbReference>
<dbReference type="SMART" id="SM00382">
    <property type="entry name" value="AAA"/>
    <property type="match status" value="1"/>
</dbReference>
<proteinExistence type="inferred from homology"/>
<reference evidence="5 6" key="1">
    <citation type="submission" date="2019-10" db="EMBL/GenBank/DDBJ databases">
        <title>Genome sequence of Luteimicrobium xylanilyticum HY-24.</title>
        <authorList>
            <person name="Kim D.Y."/>
            <person name="Park H.-Y."/>
        </authorList>
    </citation>
    <scope>NUCLEOTIDE SEQUENCE [LARGE SCALE GENOMIC DNA]</scope>
    <source>
        <strain evidence="5 6">HY-24</strain>
    </source>
</reference>
<accession>A0A5P9Q9E1</accession>
<evidence type="ECO:0000256" key="1">
    <source>
        <dbReference type="ARBA" id="ARBA00005417"/>
    </source>
</evidence>
<gene>
    <name evidence="5" type="ORF">KDY119_01181</name>
</gene>
<dbReference type="AlphaFoldDB" id="A0A5P9Q9E1"/>
<dbReference type="SUPFAM" id="SSF52540">
    <property type="entry name" value="P-loop containing nucleoside triphosphate hydrolases"/>
    <property type="match status" value="1"/>
</dbReference>
<dbReference type="InterPro" id="IPR015854">
    <property type="entry name" value="ABC_transpr_LolD-like"/>
</dbReference>
<evidence type="ECO:0000313" key="5">
    <source>
        <dbReference type="EMBL" id="QFU97682.1"/>
    </source>
</evidence>
<dbReference type="GO" id="GO:0005524">
    <property type="term" value="F:ATP binding"/>
    <property type="evidence" value="ECO:0007669"/>
    <property type="project" value="UniProtKB-KW"/>
</dbReference>
<dbReference type="PANTHER" id="PTHR24220">
    <property type="entry name" value="IMPORT ATP-BINDING PROTEIN"/>
    <property type="match status" value="1"/>
</dbReference>
<dbReference type="GO" id="GO:0005886">
    <property type="term" value="C:plasma membrane"/>
    <property type="evidence" value="ECO:0007669"/>
    <property type="project" value="TreeGrafter"/>
</dbReference>
<keyword evidence="6" id="KW-1185">Reference proteome</keyword>
<dbReference type="InterPro" id="IPR003593">
    <property type="entry name" value="AAA+_ATPase"/>
</dbReference>
<evidence type="ECO:0000256" key="2">
    <source>
        <dbReference type="ARBA" id="ARBA00022741"/>
    </source>
</evidence>
<keyword evidence="5" id="KW-0378">Hydrolase</keyword>
<dbReference type="OrthoDB" id="9802264at2"/>
<name>A0A5P9Q9E1_9MICO</name>
<feature type="domain" description="ABC transporter" evidence="4">
    <location>
        <begin position="6"/>
        <end position="215"/>
    </location>
</feature>
<sequence length="215" mass="22708">MTEAVLAARDLTFAYQRQPRPVIVDFDHDVLRGSTTALTGPSGRGKSTLLYLLGLMVRPSSGRVLVAGHGASDLSDAQRARVRAHHFGFVFQDAALDPTRSVLDNVTEPAIYGEMDRVDAVARAAALMSRFDVDLPPGHRPGQVSGGQAARLALCRALLLAPPIVLADEPTGNLDDAAATVVMNGLLEHAAEGGTVVIATHDTRVVARCDVVVTL</sequence>
<dbReference type="PROSITE" id="PS50893">
    <property type="entry name" value="ABC_TRANSPORTER_2"/>
    <property type="match status" value="1"/>
</dbReference>
<dbReference type="Pfam" id="PF00005">
    <property type="entry name" value="ABC_tran"/>
    <property type="match status" value="1"/>
</dbReference>
<comment type="similarity">
    <text evidence="1">Belongs to the ABC transporter superfamily.</text>
</comment>
<dbReference type="RefSeq" id="WP_036951865.1">
    <property type="nucleotide sequence ID" value="NZ_BAABIH010000001.1"/>
</dbReference>
<dbReference type="Proteomes" id="UP000326702">
    <property type="component" value="Chromosome"/>
</dbReference>
<organism evidence="5 6">
    <name type="scientific">Luteimicrobium xylanilyticum</name>
    <dbReference type="NCBI Taxonomy" id="1133546"/>
    <lineage>
        <taxon>Bacteria</taxon>
        <taxon>Bacillati</taxon>
        <taxon>Actinomycetota</taxon>
        <taxon>Actinomycetes</taxon>
        <taxon>Micrococcales</taxon>
        <taxon>Luteimicrobium</taxon>
    </lineage>
</organism>
<dbReference type="EC" id="3.6.3.-" evidence="5"/>
<evidence type="ECO:0000313" key="6">
    <source>
        <dbReference type="Proteomes" id="UP000326702"/>
    </source>
</evidence>
<dbReference type="PANTHER" id="PTHR24220:SF689">
    <property type="entry name" value="LIPOPROTEIN-RELEASING SYSTEM ATP-BINDING PROTEIN LOLD"/>
    <property type="match status" value="1"/>
</dbReference>
<dbReference type="Gene3D" id="3.40.50.300">
    <property type="entry name" value="P-loop containing nucleotide triphosphate hydrolases"/>
    <property type="match status" value="1"/>
</dbReference>
<keyword evidence="2" id="KW-0547">Nucleotide-binding</keyword>
<dbReference type="EMBL" id="CP045529">
    <property type="protein sequence ID" value="QFU97682.1"/>
    <property type="molecule type" value="Genomic_DNA"/>
</dbReference>
<evidence type="ECO:0000256" key="3">
    <source>
        <dbReference type="ARBA" id="ARBA00022840"/>
    </source>
</evidence>
<protein>
    <submittedName>
        <fullName evidence="5">ATP-binding cassette sub-family B member 10, mitochondrial</fullName>
        <ecNumber evidence="5">3.6.3.-</ecNumber>
    </submittedName>
</protein>
<evidence type="ECO:0000259" key="4">
    <source>
        <dbReference type="PROSITE" id="PS50893"/>
    </source>
</evidence>
<dbReference type="InterPro" id="IPR003439">
    <property type="entry name" value="ABC_transporter-like_ATP-bd"/>
</dbReference>
<keyword evidence="3 5" id="KW-0067">ATP-binding</keyword>